<keyword evidence="4 6" id="KW-0472">Membrane</keyword>
<feature type="transmembrane region" description="Helical" evidence="6">
    <location>
        <begin position="110"/>
        <end position="128"/>
    </location>
</feature>
<feature type="transmembrane region" description="Helical" evidence="6">
    <location>
        <begin position="310"/>
        <end position="340"/>
    </location>
</feature>
<evidence type="ECO:0000256" key="1">
    <source>
        <dbReference type="ARBA" id="ARBA00004141"/>
    </source>
</evidence>
<evidence type="ECO:0000256" key="2">
    <source>
        <dbReference type="ARBA" id="ARBA00022692"/>
    </source>
</evidence>
<dbReference type="InterPro" id="IPR058842">
    <property type="entry name" value="DCST1_C"/>
</dbReference>
<dbReference type="eggNOG" id="KOG3726">
    <property type="taxonomic scope" value="Eukaryota"/>
</dbReference>
<dbReference type="Pfam" id="PF07782">
    <property type="entry name" value="DC_STAMP"/>
    <property type="match status" value="1"/>
</dbReference>
<feature type="transmembrane region" description="Helical" evidence="6">
    <location>
        <begin position="581"/>
        <end position="602"/>
    </location>
</feature>
<feature type="region of interest" description="Disordered" evidence="5">
    <location>
        <begin position="794"/>
        <end position="870"/>
    </location>
</feature>
<dbReference type="InterPro" id="IPR051856">
    <property type="entry name" value="CSR-E3_Ligase_Protein"/>
</dbReference>
<gene>
    <name evidence="9" type="primary">DCST2</name>
    <name evidence="9" type="ORF">Y1Q_0014604</name>
</gene>
<comment type="caution">
    <text evidence="9">The sequence shown here is derived from an EMBL/GenBank/DDBJ whole genome shotgun (WGS) entry which is preliminary data.</text>
</comment>
<proteinExistence type="predicted"/>
<accession>A0A151NZ24</accession>
<evidence type="ECO:0000256" key="5">
    <source>
        <dbReference type="SAM" id="MobiDB-lite"/>
    </source>
</evidence>
<evidence type="ECO:0000256" key="4">
    <source>
        <dbReference type="ARBA" id="ARBA00023136"/>
    </source>
</evidence>
<evidence type="ECO:0000256" key="6">
    <source>
        <dbReference type="SAM" id="Phobius"/>
    </source>
</evidence>
<dbReference type="Pfam" id="PF26039">
    <property type="entry name" value="Dcst2"/>
    <property type="match status" value="1"/>
</dbReference>
<feature type="domain" description="E3 ubiquitin-protein ligase DCST1-like C-terminal" evidence="8">
    <location>
        <begin position="679"/>
        <end position="722"/>
    </location>
</feature>
<keyword evidence="2 6" id="KW-0812">Transmembrane</keyword>
<feature type="compositionally biased region" description="Low complexity" evidence="5">
    <location>
        <begin position="816"/>
        <end position="829"/>
    </location>
</feature>
<evidence type="ECO:0000259" key="7">
    <source>
        <dbReference type="Pfam" id="PF07782"/>
    </source>
</evidence>
<protein>
    <submittedName>
        <fullName evidence="9">DC-STAMP domain-containing protein 2</fullName>
    </submittedName>
</protein>
<feature type="transmembrane region" description="Helical" evidence="6">
    <location>
        <begin position="404"/>
        <end position="426"/>
    </location>
</feature>
<dbReference type="STRING" id="8496.A0A151NZ24"/>
<feature type="transmembrane region" description="Helical" evidence="6">
    <location>
        <begin position="134"/>
        <end position="155"/>
    </location>
</feature>
<dbReference type="Proteomes" id="UP000050525">
    <property type="component" value="Unassembled WGS sequence"/>
</dbReference>
<evidence type="ECO:0000259" key="8">
    <source>
        <dbReference type="Pfam" id="PF26037"/>
    </source>
</evidence>
<dbReference type="Pfam" id="PF26037">
    <property type="entry name" value="zf-RING_DCST1_C"/>
    <property type="match status" value="1"/>
</dbReference>
<name>A0A151NZ24_ALLMI</name>
<dbReference type="PANTHER" id="PTHR21041">
    <property type="entry name" value="DENDRITIC CELL-SPECIFIC TRANSMEMBRANE PROTEIN"/>
    <property type="match status" value="1"/>
</dbReference>
<sequence>MPWCYVASDAVSRQQAMMPHAWNLPHCDVVQEQPHTQHQLCPLPAPAQQVPTLSCPGLAAEQKPMPRRCHMGLVSRLLRALVPRGRGAGRHQWPRDPVEESLVRSVVRSMGGFLLGMALASLYGAMVLLAQSYSIWYCLASTVSLGMGLGLGMAFSSKVRLTVLLGLPHVFSKEAKGLLLVLAMGMAMQGPCANIVRNFTRASEAVSCGAELALNQTAEMLQRAREPLLSALNKIKAIAQKAKVVGDRVRKFFHSVMDSVRHVARVLRNVWRWLLGIGELCNQELGTPYRRCLRVFDDAKDRCERAIPALYFLCYIVLVFKPLCGVANLLLVFCIIPWYIQPFLRKRVAAPVLKVLNRVRQEFEFNISAVHQFDVSLNATRSLAEVARDLMEAVSQRLQPARELLGFFAHASVCVGLYLYLQALWYRRQYLRNDTFDNIYITQRFVAMDMLRARQGRPTVLPLTAWESTKYIRPGSLILSRRERRGYGLALVRVLRHVLLGLSLILLDYGVFWLLDLVQHQLQGEVVARAPVLASIEVKGSGYASEIYRNLVSAFDVLQRGNISVLSRRCRLRPAEPNYQAYRFIGLLYGVCCFTAVFGSYVGRVRRALCAWYYPFREQERTCFLYNNILTRREGLARALCRAVQQRAADGGHMHPLLILASRLRPCAWLVQMLGIHQQYCLGCGRVTQPDLIACMTPSCRGVYCQECHQALNNICSICMAPLCYQGDGNEEIDSSDEEAVRLWLGAARTLRGQQQEQRHRLRQLLRRRIRCWVQGRRAGRRLPRELAQWAQVQLEEDRSGGSEDGSSSPRAVNEGSSGSTSDSSLDFSYQDQSEGSDGSAGSVPSPGTPKHGVPEMPATLKEAAPGPDP</sequence>
<dbReference type="GO" id="GO:0016020">
    <property type="term" value="C:membrane"/>
    <property type="evidence" value="ECO:0007669"/>
    <property type="project" value="UniProtKB-SubCell"/>
</dbReference>
<feature type="transmembrane region" description="Helical" evidence="6">
    <location>
        <begin position="494"/>
        <end position="515"/>
    </location>
</feature>
<comment type="subcellular location">
    <subcellularLocation>
        <location evidence="1">Membrane</location>
        <topology evidence="1">Multi-pass membrane protein</topology>
    </subcellularLocation>
</comment>
<reference evidence="9 10" key="1">
    <citation type="journal article" date="2012" name="Genome Biol.">
        <title>Sequencing three crocodilian genomes to illuminate the evolution of archosaurs and amniotes.</title>
        <authorList>
            <person name="St John J.A."/>
            <person name="Braun E.L."/>
            <person name="Isberg S.R."/>
            <person name="Miles L.G."/>
            <person name="Chong A.Y."/>
            <person name="Gongora J."/>
            <person name="Dalzell P."/>
            <person name="Moran C."/>
            <person name="Bed'hom B."/>
            <person name="Abzhanov A."/>
            <person name="Burgess S.C."/>
            <person name="Cooksey A.M."/>
            <person name="Castoe T.A."/>
            <person name="Crawford N.G."/>
            <person name="Densmore L.D."/>
            <person name="Drew J.C."/>
            <person name="Edwards S.V."/>
            <person name="Faircloth B.C."/>
            <person name="Fujita M.K."/>
            <person name="Greenwold M.J."/>
            <person name="Hoffmann F.G."/>
            <person name="Howard J.M."/>
            <person name="Iguchi T."/>
            <person name="Janes D.E."/>
            <person name="Khan S.Y."/>
            <person name="Kohno S."/>
            <person name="de Koning A.J."/>
            <person name="Lance S.L."/>
            <person name="McCarthy F.M."/>
            <person name="McCormack J.E."/>
            <person name="Merchant M.E."/>
            <person name="Peterson D.G."/>
            <person name="Pollock D.D."/>
            <person name="Pourmand N."/>
            <person name="Raney B.J."/>
            <person name="Roessler K.A."/>
            <person name="Sanford J.R."/>
            <person name="Sawyer R.H."/>
            <person name="Schmidt C.J."/>
            <person name="Triplett E.W."/>
            <person name="Tuberville T.D."/>
            <person name="Venegas-Anaya M."/>
            <person name="Howard J.T."/>
            <person name="Jarvis E.D."/>
            <person name="Guillette L.J.Jr."/>
            <person name="Glenn T.C."/>
            <person name="Green R.E."/>
            <person name="Ray D.A."/>
        </authorList>
    </citation>
    <scope>NUCLEOTIDE SEQUENCE [LARGE SCALE GENOMIC DNA]</scope>
    <source>
        <strain evidence="9">KSC_2009_1</strain>
    </source>
</reference>
<dbReference type="PANTHER" id="PTHR21041:SF6">
    <property type="entry name" value="DC-STAMP DOMAIN-CONTAINING PROTEIN 2"/>
    <property type="match status" value="1"/>
</dbReference>
<evidence type="ECO:0000313" key="10">
    <source>
        <dbReference type="Proteomes" id="UP000050525"/>
    </source>
</evidence>
<dbReference type="EMBL" id="AKHW03001532">
    <property type="protein sequence ID" value="KYO41900.1"/>
    <property type="molecule type" value="Genomic_DNA"/>
</dbReference>
<keyword evidence="10" id="KW-1185">Reference proteome</keyword>
<dbReference type="AlphaFoldDB" id="A0A151NZ24"/>
<keyword evidence="3 6" id="KW-1133">Transmembrane helix</keyword>
<organism evidence="9 10">
    <name type="scientific">Alligator mississippiensis</name>
    <name type="common">American alligator</name>
    <dbReference type="NCBI Taxonomy" id="8496"/>
    <lineage>
        <taxon>Eukaryota</taxon>
        <taxon>Metazoa</taxon>
        <taxon>Chordata</taxon>
        <taxon>Craniata</taxon>
        <taxon>Vertebrata</taxon>
        <taxon>Euteleostomi</taxon>
        <taxon>Archelosauria</taxon>
        <taxon>Archosauria</taxon>
        <taxon>Crocodylia</taxon>
        <taxon>Alligatoridae</taxon>
        <taxon>Alligatorinae</taxon>
        <taxon>Alligator</taxon>
    </lineage>
</organism>
<evidence type="ECO:0000256" key="3">
    <source>
        <dbReference type="ARBA" id="ARBA00022989"/>
    </source>
</evidence>
<feature type="domain" description="Dendritic cell-specific transmembrane protein-like" evidence="7">
    <location>
        <begin position="436"/>
        <end position="626"/>
    </location>
</feature>
<evidence type="ECO:0000313" key="9">
    <source>
        <dbReference type="EMBL" id="KYO41900.1"/>
    </source>
</evidence>
<dbReference type="InterPro" id="IPR012858">
    <property type="entry name" value="DC_STAMP-like"/>
</dbReference>